<evidence type="ECO:0000313" key="3">
    <source>
        <dbReference type="Proteomes" id="UP000232323"/>
    </source>
</evidence>
<dbReference type="STRING" id="1157962.A0A250X7Y8"/>
<dbReference type="Proteomes" id="UP000232323">
    <property type="component" value="Unassembled WGS sequence"/>
</dbReference>
<dbReference type="SUPFAM" id="SSF51735">
    <property type="entry name" value="NAD(P)-binding Rossmann-fold domains"/>
    <property type="match status" value="1"/>
</dbReference>
<dbReference type="OrthoDB" id="419598at2759"/>
<proteinExistence type="predicted"/>
<dbReference type="EMBL" id="BEGY01000040">
    <property type="protein sequence ID" value="GAX79198.1"/>
    <property type="molecule type" value="Genomic_DNA"/>
</dbReference>
<evidence type="ECO:0000313" key="2">
    <source>
        <dbReference type="EMBL" id="GAX79198.1"/>
    </source>
</evidence>
<keyword evidence="3" id="KW-1185">Reference proteome</keyword>
<dbReference type="AlphaFoldDB" id="A0A250X7Y8"/>
<evidence type="ECO:0000259" key="1">
    <source>
        <dbReference type="Pfam" id="PF13460"/>
    </source>
</evidence>
<gene>
    <name evidence="2" type="ORF">CEUSTIGMA_g6638.t1</name>
</gene>
<dbReference type="CDD" id="cd05243">
    <property type="entry name" value="SDR_a5"/>
    <property type="match status" value="1"/>
</dbReference>
<dbReference type="InterPro" id="IPR036291">
    <property type="entry name" value="NAD(P)-bd_dom_sf"/>
</dbReference>
<reference evidence="2 3" key="1">
    <citation type="submission" date="2017-08" db="EMBL/GenBank/DDBJ databases">
        <title>Acidophilic green algal genome provides insights into adaptation to an acidic environment.</title>
        <authorList>
            <person name="Hirooka S."/>
            <person name="Hirose Y."/>
            <person name="Kanesaki Y."/>
            <person name="Higuchi S."/>
            <person name="Fujiwara T."/>
            <person name="Onuma R."/>
            <person name="Era A."/>
            <person name="Ohbayashi R."/>
            <person name="Uzuka A."/>
            <person name="Nozaki H."/>
            <person name="Yoshikawa H."/>
            <person name="Miyagishima S.Y."/>
        </authorList>
    </citation>
    <scope>NUCLEOTIDE SEQUENCE [LARGE SCALE GENOMIC DNA]</scope>
    <source>
        <strain evidence="2 3">NIES-2499</strain>
    </source>
</reference>
<dbReference type="Gene3D" id="3.40.50.720">
    <property type="entry name" value="NAD(P)-binding Rossmann-like Domain"/>
    <property type="match status" value="1"/>
</dbReference>
<sequence>MSTVEKEKMVVVVTGAAGKTGGLVAKKLAERSQFTPRAVVRSEQSKGKVTALGVKPEDVFFVDVAAGKSGDYAKAFEGADALVIATSGVPQIVYLSLIKVFWAKLTGQQGVRPEFTWKQGQMPEQVDWLGQKAQVDAAKAAGIKRVVVVGSMGGTQPENFLNTLGNGNILKWKRRAEQYLIESGVPYTIIHPGGLLDEEGGQRQLKVDVDDKMLQRKVRSIPRGDVAELCVQCLNLPEAENRAFDVIALQKEESEGPTNDWKALIDSLAGANCDYNIERQV</sequence>
<accession>A0A250X7Y8</accession>
<feature type="domain" description="NAD(P)-binding" evidence="1">
    <location>
        <begin position="15"/>
        <end position="235"/>
    </location>
</feature>
<comment type="caution">
    <text evidence="2">The sequence shown here is derived from an EMBL/GenBank/DDBJ whole genome shotgun (WGS) entry which is preliminary data.</text>
</comment>
<organism evidence="2 3">
    <name type="scientific">Chlamydomonas eustigma</name>
    <dbReference type="NCBI Taxonomy" id="1157962"/>
    <lineage>
        <taxon>Eukaryota</taxon>
        <taxon>Viridiplantae</taxon>
        <taxon>Chlorophyta</taxon>
        <taxon>core chlorophytes</taxon>
        <taxon>Chlorophyceae</taxon>
        <taxon>CS clade</taxon>
        <taxon>Chlamydomonadales</taxon>
        <taxon>Chlamydomonadaceae</taxon>
        <taxon>Chlamydomonas</taxon>
    </lineage>
</organism>
<dbReference type="GO" id="GO:0016491">
    <property type="term" value="F:oxidoreductase activity"/>
    <property type="evidence" value="ECO:0007669"/>
    <property type="project" value="InterPro"/>
</dbReference>
<dbReference type="GO" id="GO:0009507">
    <property type="term" value="C:chloroplast"/>
    <property type="evidence" value="ECO:0007669"/>
    <property type="project" value="TreeGrafter"/>
</dbReference>
<dbReference type="InterPro" id="IPR044163">
    <property type="entry name" value="SARED1-like"/>
</dbReference>
<dbReference type="PANTHER" id="PTHR14194:SF86">
    <property type="entry name" value="OS05G0110300 PROTEIN"/>
    <property type="match status" value="1"/>
</dbReference>
<dbReference type="InterPro" id="IPR016040">
    <property type="entry name" value="NAD(P)-bd_dom"/>
</dbReference>
<dbReference type="PANTHER" id="PTHR14194">
    <property type="entry name" value="NITROGEN METABOLIC REGULATION PROTEIN NMR-RELATED"/>
    <property type="match status" value="1"/>
</dbReference>
<dbReference type="Pfam" id="PF13460">
    <property type="entry name" value="NAD_binding_10"/>
    <property type="match status" value="1"/>
</dbReference>
<name>A0A250X7Y8_9CHLO</name>
<protein>
    <recommendedName>
        <fullName evidence="1">NAD(P)-binding domain-containing protein</fullName>
    </recommendedName>
</protein>